<gene>
    <name evidence="2" type="ORF">SAMN03080606_03025</name>
</gene>
<evidence type="ECO:0000313" key="2">
    <source>
        <dbReference type="EMBL" id="SCY91313.1"/>
    </source>
</evidence>
<proteinExistence type="predicted"/>
<evidence type="ECO:0008006" key="4">
    <source>
        <dbReference type="Google" id="ProtNLM"/>
    </source>
</evidence>
<dbReference type="AlphaFoldDB" id="A0A1G5JSD1"/>
<organism evidence="2 3">
    <name type="scientific">Alkaliphilus peptidifermentans DSM 18978</name>
    <dbReference type="NCBI Taxonomy" id="1120976"/>
    <lineage>
        <taxon>Bacteria</taxon>
        <taxon>Bacillati</taxon>
        <taxon>Bacillota</taxon>
        <taxon>Clostridia</taxon>
        <taxon>Peptostreptococcales</taxon>
        <taxon>Natronincolaceae</taxon>
        <taxon>Alkaliphilus</taxon>
    </lineage>
</organism>
<protein>
    <recommendedName>
        <fullName evidence="4">PH domain-containing protein</fullName>
    </recommendedName>
</protein>
<keyword evidence="3" id="KW-1185">Reference proteome</keyword>
<evidence type="ECO:0000256" key="1">
    <source>
        <dbReference type="SAM" id="Phobius"/>
    </source>
</evidence>
<keyword evidence="1" id="KW-1133">Transmembrane helix</keyword>
<reference evidence="2 3" key="1">
    <citation type="submission" date="2016-10" db="EMBL/GenBank/DDBJ databases">
        <authorList>
            <person name="de Groot N.N."/>
        </authorList>
    </citation>
    <scope>NUCLEOTIDE SEQUENCE [LARGE SCALE GENOMIC DNA]</scope>
    <source>
        <strain evidence="2 3">DSM 18978</strain>
    </source>
</reference>
<keyword evidence="1" id="KW-0812">Transmembrane</keyword>
<accession>A0A1G5JSD1</accession>
<name>A0A1G5JSD1_9FIRM</name>
<dbReference type="EMBL" id="FMUS01000021">
    <property type="protein sequence ID" value="SCY91313.1"/>
    <property type="molecule type" value="Genomic_DNA"/>
</dbReference>
<feature type="transmembrane region" description="Helical" evidence="1">
    <location>
        <begin position="12"/>
        <end position="30"/>
    </location>
</feature>
<dbReference type="Proteomes" id="UP000198636">
    <property type="component" value="Unassembled WGS sequence"/>
</dbReference>
<dbReference type="RefSeq" id="WP_091545275.1">
    <property type="nucleotide sequence ID" value="NZ_FMUS01000021.1"/>
</dbReference>
<dbReference type="STRING" id="1120976.SAMN03080606_03025"/>
<keyword evidence="1" id="KW-0472">Membrane</keyword>
<evidence type="ECO:0000313" key="3">
    <source>
        <dbReference type="Proteomes" id="UP000198636"/>
    </source>
</evidence>
<sequence>MKNIKGFKDWYSLFKVVIIIVLIAVIFIGSRESKVSIYDNTIAIGGMYSIKIDKNDIIEISLREDIPRIHGKINGIGIFNLKKGHFRMDEIDKARLYLHASEGPYIYIVTGNDIIILNYKSKENTTSVYNDINKLMK</sequence>
<dbReference type="OrthoDB" id="138672at2"/>